<reference evidence="2 3" key="1">
    <citation type="submission" date="2015-01" db="EMBL/GenBank/DDBJ databases">
        <title>Draft genome of the acidophilic iron oxidizer Ferrimicrobium acidiphilum strain T23.</title>
        <authorList>
            <person name="Poehlein A."/>
            <person name="Eisen S."/>
            <person name="Schloemann M."/>
            <person name="Johnson B.D."/>
            <person name="Daniel R."/>
            <person name="Muehling M."/>
        </authorList>
    </citation>
    <scope>NUCLEOTIDE SEQUENCE [LARGE SCALE GENOMIC DNA]</scope>
    <source>
        <strain evidence="2 3">T23</strain>
    </source>
</reference>
<dbReference type="Gene3D" id="1.20.5.170">
    <property type="match status" value="1"/>
</dbReference>
<evidence type="ECO:0000313" key="3">
    <source>
        <dbReference type="Proteomes" id="UP000032336"/>
    </source>
</evidence>
<sequence>MRDYEAFKAEVIEKLKTRIAELVDQDRLIAELRCEVAELKGQLTQLRRLLGRYPARHDRIVTAGFAANPFFDPAPGKKRSKAANLLECLNSYRGEVPRFGTNVATDFDYN</sequence>
<comment type="caution">
    <text evidence="2">The sequence shown here is derived from an EMBL/GenBank/DDBJ whole genome shotgun (WGS) entry which is preliminary data.</text>
</comment>
<dbReference type="Proteomes" id="UP000032336">
    <property type="component" value="Unassembled WGS sequence"/>
</dbReference>
<gene>
    <name evidence="2" type="ORF">FEAC_08380</name>
</gene>
<organism evidence="2 3">
    <name type="scientific">Ferrimicrobium acidiphilum DSM 19497</name>
    <dbReference type="NCBI Taxonomy" id="1121877"/>
    <lineage>
        <taxon>Bacteria</taxon>
        <taxon>Bacillati</taxon>
        <taxon>Actinomycetota</taxon>
        <taxon>Acidimicrobiia</taxon>
        <taxon>Acidimicrobiales</taxon>
        <taxon>Acidimicrobiaceae</taxon>
        <taxon>Ferrimicrobium</taxon>
    </lineage>
</organism>
<evidence type="ECO:0000256" key="1">
    <source>
        <dbReference type="SAM" id="Coils"/>
    </source>
</evidence>
<dbReference type="RefSeq" id="WP_035388780.1">
    <property type="nucleotide sequence ID" value="NZ_JQKF01000004.1"/>
</dbReference>
<dbReference type="EMBL" id="JXUW01000005">
    <property type="protein sequence ID" value="KJE77404.1"/>
    <property type="molecule type" value="Genomic_DNA"/>
</dbReference>
<dbReference type="GeneID" id="78372125"/>
<keyword evidence="1" id="KW-0175">Coiled coil</keyword>
<evidence type="ECO:0000313" key="2">
    <source>
        <dbReference type="EMBL" id="KJE77404.1"/>
    </source>
</evidence>
<keyword evidence="3" id="KW-1185">Reference proteome</keyword>
<dbReference type="AlphaFoldDB" id="A0A0D8FWR7"/>
<name>A0A0D8FWR7_9ACTN</name>
<feature type="coiled-coil region" evidence="1">
    <location>
        <begin position="22"/>
        <end position="49"/>
    </location>
</feature>
<protein>
    <submittedName>
        <fullName evidence="2">Uncharacterized protein</fullName>
    </submittedName>
</protein>
<accession>A0A0D8FWR7</accession>
<proteinExistence type="predicted"/>